<keyword evidence="2" id="KW-1185">Reference proteome</keyword>
<accession>A0A1M7QLS8</accession>
<dbReference type="EMBL" id="FRCS01000005">
    <property type="protein sequence ID" value="SHN32322.1"/>
    <property type="molecule type" value="Genomic_DNA"/>
</dbReference>
<name>A0A1M7QLS8_9ACTN</name>
<dbReference type="RefSeq" id="WP_073258579.1">
    <property type="nucleotide sequence ID" value="NZ_FRCS01000005.1"/>
</dbReference>
<organism evidence="1 2">
    <name type="scientific">Cryptosporangium aurantiacum</name>
    <dbReference type="NCBI Taxonomy" id="134849"/>
    <lineage>
        <taxon>Bacteria</taxon>
        <taxon>Bacillati</taxon>
        <taxon>Actinomycetota</taxon>
        <taxon>Actinomycetes</taxon>
        <taxon>Cryptosporangiales</taxon>
        <taxon>Cryptosporangiaceae</taxon>
        <taxon>Cryptosporangium</taxon>
    </lineage>
</organism>
<dbReference type="STRING" id="134849.SAMN05443668_10522"/>
<gene>
    <name evidence="1" type="ORF">SAMN05443668_10522</name>
</gene>
<sequence length="137" mass="14943">MSSDAGYSGTPLPRKLGVKSGHSVLLDNAPADFALAPLPDDVEVDRTPVSDQPYDVVLLFCPDEATLRERWPTVHQRTTAAGALWVAWPKRAAKIPTDLDENVVRDYGLANGRVDTKVCAVDGTWSGLKFVIRLADR</sequence>
<evidence type="ECO:0000313" key="2">
    <source>
        <dbReference type="Proteomes" id="UP000184440"/>
    </source>
</evidence>
<dbReference type="Proteomes" id="UP000184440">
    <property type="component" value="Unassembled WGS sequence"/>
</dbReference>
<dbReference type="AlphaFoldDB" id="A0A1M7QLS8"/>
<protein>
    <recommendedName>
        <fullName evidence="3">DUF3052 domain-containing protein</fullName>
    </recommendedName>
</protein>
<proteinExistence type="predicted"/>
<evidence type="ECO:0008006" key="3">
    <source>
        <dbReference type="Google" id="ProtNLM"/>
    </source>
</evidence>
<reference evidence="1 2" key="1">
    <citation type="submission" date="2016-11" db="EMBL/GenBank/DDBJ databases">
        <authorList>
            <person name="Jaros S."/>
            <person name="Januszkiewicz K."/>
            <person name="Wedrychowicz H."/>
        </authorList>
    </citation>
    <scope>NUCLEOTIDE SEQUENCE [LARGE SCALE GENOMIC DNA]</scope>
    <source>
        <strain evidence="1 2">DSM 46144</strain>
    </source>
</reference>
<evidence type="ECO:0000313" key="1">
    <source>
        <dbReference type="EMBL" id="SHN32322.1"/>
    </source>
</evidence>
<dbReference type="OrthoDB" id="9800461at2"/>